<evidence type="ECO:0000256" key="1">
    <source>
        <dbReference type="ARBA" id="ARBA00009078"/>
    </source>
</evidence>
<dbReference type="GO" id="GO:0000056">
    <property type="term" value="P:ribosomal small subunit export from nucleus"/>
    <property type="evidence" value="ECO:0007669"/>
    <property type="project" value="TreeGrafter"/>
</dbReference>
<keyword evidence="6" id="KW-1185">Reference proteome</keyword>
<protein>
    <recommendedName>
        <fullName evidence="2">Protein LTV1 homolog</fullName>
    </recommendedName>
</protein>
<dbReference type="GO" id="GO:0005829">
    <property type="term" value="C:cytosol"/>
    <property type="evidence" value="ECO:0007669"/>
    <property type="project" value="TreeGrafter"/>
</dbReference>
<reference evidence="4" key="2">
    <citation type="submission" date="2020-01" db="EMBL/GenBank/DDBJ databases">
        <authorList>
            <person name="Korhonen P.K.K."/>
            <person name="Guangxu M.G."/>
            <person name="Wang T.W."/>
            <person name="Stroehlein A.J.S."/>
            <person name="Young N.D."/>
            <person name="Ang C.-S.A."/>
            <person name="Fernando D.W.F."/>
            <person name="Lu H.L."/>
            <person name="Taylor S.T."/>
            <person name="Ehtesham M.E.M."/>
            <person name="Najaraj S.H.N."/>
            <person name="Harsha G.H.G."/>
            <person name="Madugundu A.M."/>
            <person name="Renuse S.R."/>
            <person name="Holt D.H."/>
            <person name="Pandey A.P."/>
            <person name="Papenfuss A.P."/>
            <person name="Gasser R.B.G."/>
            <person name="Fischer K.F."/>
        </authorList>
    </citation>
    <scope>NUCLEOTIDE SEQUENCE</scope>
    <source>
        <strain evidence="4">SSS_KF_BRIS2020</strain>
    </source>
</reference>
<dbReference type="PANTHER" id="PTHR21531">
    <property type="entry name" value="LOW-TEMPERATURE VIABILITY PROTEIN LTV1-RELATED"/>
    <property type="match status" value="1"/>
</dbReference>
<dbReference type="GO" id="GO:0005634">
    <property type="term" value="C:nucleus"/>
    <property type="evidence" value="ECO:0007669"/>
    <property type="project" value="TreeGrafter"/>
</dbReference>
<sequence>MGRKKKPFIDKKNSITFKLVGRSQQDPLFVDETAPQYVLVEKKTKQEVLIDGDEKKCSKYKSSKDSRREEQIKYGIYFDDDYNYLQHLIDIDDLTTQNEIDFEPKESKAKILLPSSVFESTVKEKEDINKRAALPVGPQPDWDADIVAAMADDFDFDDPNNQINDDFVVQAMQPLENDDCIEECDDNLSTCGYDGSDNEADDQDSKNSVQHNQALLSNVNLRRYFGLDNNDDDDQTYKTSASTHFTEYSMSSSVLPRNENLKTLDERFEQMFIKEYADEIEIGGLDSDDIRGEIDPNQSELIAKLSKEYQDFRNGIIDEDHDSRDAIEFIRQRLGPIGENDENDGNCPDSKAAMRMRER</sequence>
<dbReference type="OrthoDB" id="5852896at2759"/>
<feature type="region of interest" description="Disordered" evidence="3">
    <location>
        <begin position="333"/>
        <end position="359"/>
    </location>
</feature>
<evidence type="ECO:0000256" key="2">
    <source>
        <dbReference type="ARBA" id="ARBA00021561"/>
    </source>
</evidence>
<comment type="similarity">
    <text evidence="1">Belongs to the LTV1 family.</text>
</comment>
<organism evidence="4">
    <name type="scientific">Sarcoptes scabiei</name>
    <name type="common">Itch mite</name>
    <name type="synonym">Acarus scabiei</name>
    <dbReference type="NCBI Taxonomy" id="52283"/>
    <lineage>
        <taxon>Eukaryota</taxon>
        <taxon>Metazoa</taxon>
        <taxon>Ecdysozoa</taxon>
        <taxon>Arthropoda</taxon>
        <taxon>Chelicerata</taxon>
        <taxon>Arachnida</taxon>
        <taxon>Acari</taxon>
        <taxon>Acariformes</taxon>
        <taxon>Sarcoptiformes</taxon>
        <taxon>Astigmata</taxon>
        <taxon>Psoroptidia</taxon>
        <taxon>Sarcoptoidea</taxon>
        <taxon>Sarcoptidae</taxon>
        <taxon>Sarcoptinae</taxon>
        <taxon>Sarcoptes</taxon>
    </lineage>
</organism>
<name>A0A834R5J5_SARSC</name>
<dbReference type="EnsemblMetazoa" id="SSS_1996s_mrna">
    <property type="protein sequence ID" value="KAF7490115.1"/>
    <property type="gene ID" value="SSS_1996"/>
</dbReference>
<dbReference type="Proteomes" id="UP000070412">
    <property type="component" value="Unassembled WGS sequence"/>
</dbReference>
<evidence type="ECO:0000313" key="5">
    <source>
        <dbReference type="EnsemblMetazoa" id="KAF7490115.1"/>
    </source>
</evidence>
<proteinExistence type="inferred from homology"/>
<reference evidence="5" key="3">
    <citation type="submission" date="2022-06" db="UniProtKB">
        <authorList>
            <consortium name="EnsemblMetazoa"/>
        </authorList>
    </citation>
    <scope>IDENTIFICATION</scope>
</reference>
<dbReference type="InterPro" id="IPR007307">
    <property type="entry name" value="Ltv1"/>
</dbReference>
<dbReference type="GO" id="GO:0042274">
    <property type="term" value="P:ribosomal small subunit biogenesis"/>
    <property type="evidence" value="ECO:0007669"/>
    <property type="project" value="InterPro"/>
</dbReference>
<evidence type="ECO:0000313" key="4">
    <source>
        <dbReference type="EMBL" id="KAF7490115.1"/>
    </source>
</evidence>
<evidence type="ECO:0000256" key="3">
    <source>
        <dbReference type="SAM" id="MobiDB-lite"/>
    </source>
</evidence>
<dbReference type="GO" id="GO:0030688">
    <property type="term" value="C:preribosome, small subunit precursor"/>
    <property type="evidence" value="ECO:0007669"/>
    <property type="project" value="TreeGrafter"/>
</dbReference>
<accession>A0A834R5J5</accession>
<evidence type="ECO:0000313" key="6">
    <source>
        <dbReference type="Proteomes" id="UP000070412"/>
    </source>
</evidence>
<dbReference type="EMBL" id="WVUK01000062">
    <property type="protein sequence ID" value="KAF7490115.1"/>
    <property type="molecule type" value="Genomic_DNA"/>
</dbReference>
<gene>
    <name evidence="4" type="ORF">SSS_1996</name>
</gene>
<dbReference type="PANTHER" id="PTHR21531:SF0">
    <property type="entry name" value="PROTEIN LTV1 HOMOLOG"/>
    <property type="match status" value="1"/>
</dbReference>
<dbReference type="Pfam" id="PF04180">
    <property type="entry name" value="LTV"/>
    <property type="match status" value="1"/>
</dbReference>
<dbReference type="AlphaFoldDB" id="A0A834R5J5"/>
<reference evidence="6" key="1">
    <citation type="journal article" date="2020" name="PLoS Negl. Trop. Dis.">
        <title>High-quality nuclear genome for Sarcoptes scabiei-A critical resource for a neglected parasite.</title>
        <authorList>
            <person name="Korhonen P.K."/>
            <person name="Gasser R.B."/>
            <person name="Ma G."/>
            <person name="Wang T."/>
            <person name="Stroehlein A.J."/>
            <person name="Young N.D."/>
            <person name="Ang C.S."/>
            <person name="Fernando D.D."/>
            <person name="Lu H.C."/>
            <person name="Taylor S."/>
            <person name="Reynolds S.L."/>
            <person name="Mofiz E."/>
            <person name="Najaraj S.H."/>
            <person name="Gowda H."/>
            <person name="Madugundu A."/>
            <person name="Renuse S."/>
            <person name="Holt D."/>
            <person name="Pandey A."/>
            <person name="Papenfuss A.T."/>
            <person name="Fischer K."/>
        </authorList>
    </citation>
    <scope>NUCLEOTIDE SEQUENCE [LARGE SCALE GENOMIC DNA]</scope>
</reference>